<comment type="caution">
    <text evidence="2">The sequence shown here is derived from an EMBL/GenBank/DDBJ whole genome shotgun (WGS) entry which is preliminary data.</text>
</comment>
<proteinExistence type="predicted"/>
<dbReference type="Proteomes" id="UP000574317">
    <property type="component" value="Unassembled WGS sequence"/>
</dbReference>
<dbReference type="EMBL" id="JAAOAO010000089">
    <property type="protein sequence ID" value="KAF5563532.1"/>
    <property type="molecule type" value="Genomic_DNA"/>
</dbReference>
<evidence type="ECO:0000313" key="3">
    <source>
        <dbReference type="Proteomes" id="UP000574317"/>
    </source>
</evidence>
<sequence length="473" mass="51972">MKFPVLTLATAIPALAAAVPASVGTAEVKRDNCKLTLQWISNWSEAALRRYRVQLITTPRNDAHLGKYCDLFKAGSSGYQNVQCFWTNGMYVIDDSQGEGSPGHDLYLKDFNLAAHYFELITGCDTIDGWLLILKVYNKASRSGSTTGVVYHDVVVLVQTIEQGVDKNTSTLNYITMSTKDIKNPTNWSTSTKIDSFSSGCISMYIRKEDLDNSPDGSIRFMYFDLESLGPRELTLDMVAMAWYPSPIPMPEGTGSFNTGFDSAGSGIGTAASPDGMLVWANLQPDNDANKVAMFRYSVARGSEDWSQQFIFQVDPSYTFEVPLSMTYLYGDLIVAWPSLEAIRFSMQRPGGCFDLTCWMKAIDDSLLVSELSIPDQERNSQTSILGRISLGTSYPDPTKKQIVSFTTDSGIPFTVQDHAISTGSATEVETDINGKSALVVTMIEKTAETGSVSPNGDSTTYPPLMANTWHFN</sequence>
<name>A0A8H5JXL3_9HYPO</name>
<dbReference type="AlphaFoldDB" id="A0A8H5JXL3"/>
<feature type="chain" id="PRO_5034824979" evidence="1">
    <location>
        <begin position="19"/>
        <end position="473"/>
    </location>
</feature>
<evidence type="ECO:0000313" key="2">
    <source>
        <dbReference type="EMBL" id="KAF5563532.1"/>
    </source>
</evidence>
<keyword evidence="1" id="KW-0732">Signal</keyword>
<reference evidence="2 3" key="1">
    <citation type="submission" date="2020-05" db="EMBL/GenBank/DDBJ databases">
        <title>Identification and distribution of gene clusters putatively required for synthesis of sphingolipid metabolism inhibitors in phylogenetically diverse species of the filamentous fungus Fusarium.</title>
        <authorList>
            <person name="Kim H.-S."/>
            <person name="Busman M."/>
            <person name="Brown D.W."/>
            <person name="Divon H."/>
            <person name="Uhlig S."/>
            <person name="Proctor R.H."/>
        </authorList>
    </citation>
    <scope>NUCLEOTIDE SEQUENCE [LARGE SCALE GENOMIC DNA]</scope>
    <source>
        <strain evidence="2 3">NRRL 25196</strain>
    </source>
</reference>
<evidence type="ECO:0000256" key="1">
    <source>
        <dbReference type="SAM" id="SignalP"/>
    </source>
</evidence>
<keyword evidence="3" id="KW-1185">Reference proteome</keyword>
<protein>
    <submittedName>
        <fullName evidence="2">Uncharacterized protein</fullName>
    </submittedName>
</protein>
<organism evidence="2 3">
    <name type="scientific">Fusarium napiforme</name>
    <dbReference type="NCBI Taxonomy" id="42672"/>
    <lineage>
        <taxon>Eukaryota</taxon>
        <taxon>Fungi</taxon>
        <taxon>Dikarya</taxon>
        <taxon>Ascomycota</taxon>
        <taxon>Pezizomycotina</taxon>
        <taxon>Sordariomycetes</taxon>
        <taxon>Hypocreomycetidae</taxon>
        <taxon>Hypocreales</taxon>
        <taxon>Nectriaceae</taxon>
        <taxon>Fusarium</taxon>
        <taxon>Fusarium fujikuroi species complex</taxon>
    </lineage>
</organism>
<feature type="signal peptide" evidence="1">
    <location>
        <begin position="1"/>
        <end position="18"/>
    </location>
</feature>
<gene>
    <name evidence="2" type="ORF">FNAPI_2604</name>
</gene>
<accession>A0A8H5JXL3</accession>